<evidence type="ECO:0000313" key="3">
    <source>
        <dbReference type="Proteomes" id="UP000293331"/>
    </source>
</evidence>
<dbReference type="InterPro" id="IPR035093">
    <property type="entry name" value="RelE/ParE_toxin_dom_sf"/>
</dbReference>
<evidence type="ECO:0000313" key="2">
    <source>
        <dbReference type="EMBL" id="RYU86888.1"/>
    </source>
</evidence>
<keyword evidence="3" id="KW-1185">Reference proteome</keyword>
<keyword evidence="1" id="KW-1277">Toxin-antitoxin system</keyword>
<dbReference type="Gene3D" id="3.30.2310.20">
    <property type="entry name" value="RelE-like"/>
    <property type="match status" value="1"/>
</dbReference>
<dbReference type="OrthoDB" id="5574284at2"/>
<accession>A0A4Q5LHN6</accession>
<dbReference type="Pfam" id="PF05016">
    <property type="entry name" value="ParE_toxin"/>
    <property type="match status" value="1"/>
</dbReference>
<sequence length="104" mass="12439">MGLTIIYSHIARRDMRAIYNFIRRDSLFYAQKEVKDIRTAVKKLKLNSQLGRKFEEFDDELTRELIFKNYRIIYDIVPDKHIIILSIHHHSRSLSNNPAFTSED</sequence>
<gene>
    <name evidence="2" type="ORF">EWM62_17205</name>
</gene>
<protein>
    <submittedName>
        <fullName evidence="2">Type II toxin-antitoxin system RelE/ParE family toxin</fullName>
    </submittedName>
</protein>
<dbReference type="RefSeq" id="WP_129877918.1">
    <property type="nucleotide sequence ID" value="NZ_SEWG01000008.1"/>
</dbReference>
<dbReference type="SUPFAM" id="SSF143011">
    <property type="entry name" value="RelE-like"/>
    <property type="match status" value="1"/>
</dbReference>
<organism evidence="2 3">
    <name type="scientific">Mucilaginibacter terrigena</name>
    <dbReference type="NCBI Taxonomy" id="2492395"/>
    <lineage>
        <taxon>Bacteria</taxon>
        <taxon>Pseudomonadati</taxon>
        <taxon>Bacteroidota</taxon>
        <taxon>Sphingobacteriia</taxon>
        <taxon>Sphingobacteriales</taxon>
        <taxon>Sphingobacteriaceae</taxon>
        <taxon>Mucilaginibacter</taxon>
    </lineage>
</organism>
<dbReference type="EMBL" id="SEWG01000008">
    <property type="protein sequence ID" value="RYU86888.1"/>
    <property type="molecule type" value="Genomic_DNA"/>
</dbReference>
<dbReference type="Proteomes" id="UP000293331">
    <property type="component" value="Unassembled WGS sequence"/>
</dbReference>
<name>A0A4Q5LHN6_9SPHI</name>
<reference evidence="2 3" key="1">
    <citation type="submission" date="2019-02" db="EMBL/GenBank/DDBJ databases">
        <title>Bacterial novel species Mucilaginibacter sp. 17JY9-4 isolated from soil.</title>
        <authorList>
            <person name="Jung H.-Y."/>
        </authorList>
    </citation>
    <scope>NUCLEOTIDE SEQUENCE [LARGE SCALE GENOMIC DNA]</scope>
    <source>
        <strain evidence="2 3">17JY9-4</strain>
    </source>
</reference>
<proteinExistence type="predicted"/>
<dbReference type="AlphaFoldDB" id="A0A4Q5LHN6"/>
<evidence type="ECO:0000256" key="1">
    <source>
        <dbReference type="ARBA" id="ARBA00022649"/>
    </source>
</evidence>
<dbReference type="InterPro" id="IPR007712">
    <property type="entry name" value="RelE/ParE_toxin"/>
</dbReference>
<comment type="caution">
    <text evidence="2">The sequence shown here is derived from an EMBL/GenBank/DDBJ whole genome shotgun (WGS) entry which is preliminary data.</text>
</comment>